<dbReference type="AlphaFoldDB" id="A0AAV3T080"/>
<name>A0AAV3T080_9EURY</name>
<dbReference type="GeneID" id="68572089"/>
<evidence type="ECO:0008006" key="3">
    <source>
        <dbReference type="Google" id="ProtNLM"/>
    </source>
</evidence>
<evidence type="ECO:0000313" key="1">
    <source>
        <dbReference type="EMBL" id="GAA0647841.1"/>
    </source>
</evidence>
<dbReference type="EMBL" id="BAAADU010000002">
    <property type="protein sequence ID" value="GAA0647841.1"/>
    <property type="molecule type" value="Genomic_DNA"/>
</dbReference>
<dbReference type="Pfam" id="PF24109">
    <property type="entry name" value="DUF7384"/>
    <property type="match status" value="1"/>
</dbReference>
<comment type="caution">
    <text evidence="1">The sequence shown here is derived from an EMBL/GenBank/DDBJ whole genome shotgun (WGS) entry which is preliminary data.</text>
</comment>
<sequence>MSDEPNPATVVADADVLAADLLCGGAARDALDHVRAHSWTTLVVSDPLLDDAHAVIAELADADLADAWRDRISELGEFVEHPEGDHPGLACAYHGNAAHLVTFDDSLQSVEANASLKQYVTTSVKSPDAFARLFDPERLYPVVADGEYPGPDRDPRA</sequence>
<gene>
    <name evidence="1" type="ORF">GCM10009019_07880</name>
</gene>
<dbReference type="Proteomes" id="UP001500194">
    <property type="component" value="Unassembled WGS sequence"/>
</dbReference>
<dbReference type="InterPro" id="IPR055808">
    <property type="entry name" value="DUF7384"/>
</dbReference>
<proteinExistence type="predicted"/>
<organism evidence="1 2">
    <name type="scientific">Salarchaeum japonicum</name>
    <dbReference type="NCBI Taxonomy" id="555573"/>
    <lineage>
        <taxon>Archaea</taxon>
        <taxon>Methanobacteriati</taxon>
        <taxon>Methanobacteriota</taxon>
        <taxon>Stenosarchaea group</taxon>
        <taxon>Halobacteria</taxon>
        <taxon>Halobacteriales</taxon>
        <taxon>Halobacteriaceae</taxon>
    </lineage>
</organism>
<protein>
    <recommendedName>
        <fullName evidence="3">PIN domain-containing protein</fullName>
    </recommendedName>
</protein>
<evidence type="ECO:0000313" key="2">
    <source>
        <dbReference type="Proteomes" id="UP001500194"/>
    </source>
</evidence>
<dbReference type="RefSeq" id="WP_227261505.1">
    <property type="nucleotide sequence ID" value="NZ_BAAADU010000002.1"/>
</dbReference>
<reference evidence="1 2" key="1">
    <citation type="journal article" date="2019" name="Int. J. Syst. Evol. Microbiol.">
        <title>The Global Catalogue of Microorganisms (GCM) 10K type strain sequencing project: providing services to taxonomists for standard genome sequencing and annotation.</title>
        <authorList>
            <consortium name="The Broad Institute Genomics Platform"/>
            <consortium name="The Broad Institute Genome Sequencing Center for Infectious Disease"/>
            <person name="Wu L."/>
            <person name="Ma J."/>
        </authorList>
    </citation>
    <scope>NUCLEOTIDE SEQUENCE [LARGE SCALE GENOMIC DNA]</scope>
    <source>
        <strain evidence="1 2">JCM 16327</strain>
    </source>
</reference>
<keyword evidence="2" id="KW-1185">Reference proteome</keyword>
<accession>A0AAV3T080</accession>